<dbReference type="GO" id="GO:0051782">
    <property type="term" value="P:negative regulation of cell division"/>
    <property type="evidence" value="ECO:0007669"/>
    <property type="project" value="TreeGrafter"/>
</dbReference>
<dbReference type="AlphaFoldDB" id="A0AA86MC42"/>
<dbReference type="InterPro" id="IPR027417">
    <property type="entry name" value="P-loop_NTPase"/>
</dbReference>
<evidence type="ECO:0000256" key="1">
    <source>
        <dbReference type="ARBA" id="ARBA00022741"/>
    </source>
</evidence>
<dbReference type="SUPFAM" id="SSF52540">
    <property type="entry name" value="P-loop containing nucleoside triphosphate hydrolases"/>
    <property type="match status" value="1"/>
</dbReference>
<gene>
    <name evidence="3" type="primary">bcsQ</name>
    <name evidence="3" type="ORF">ENKO_40860</name>
</gene>
<dbReference type="InterPro" id="IPR050625">
    <property type="entry name" value="ParA/MinD_ATPase"/>
</dbReference>
<proteinExistence type="predicted"/>
<dbReference type="NCBIfam" id="TIGR03371">
    <property type="entry name" value="cellulose_yhjQ"/>
    <property type="match status" value="1"/>
</dbReference>
<organism evidence="3 4">
    <name type="scientific">Enterobacter kobei</name>
    <dbReference type="NCBI Taxonomy" id="208224"/>
    <lineage>
        <taxon>Bacteria</taxon>
        <taxon>Pseudomonadati</taxon>
        <taxon>Pseudomonadota</taxon>
        <taxon>Gammaproteobacteria</taxon>
        <taxon>Enterobacterales</taxon>
        <taxon>Enterobacteriaceae</taxon>
        <taxon>Enterobacter</taxon>
        <taxon>Enterobacter cloacae complex</taxon>
    </lineage>
</organism>
<dbReference type="Pfam" id="PF06564">
    <property type="entry name" value="CBP_BcsQ"/>
    <property type="match status" value="1"/>
</dbReference>
<protein>
    <submittedName>
        <fullName evidence="3">Cellulose biosynthesis protein BcsQ</fullName>
    </submittedName>
</protein>
<evidence type="ECO:0000313" key="3">
    <source>
        <dbReference type="EMBL" id="BCU57492.1"/>
    </source>
</evidence>
<dbReference type="GO" id="GO:0016887">
    <property type="term" value="F:ATP hydrolysis activity"/>
    <property type="evidence" value="ECO:0007669"/>
    <property type="project" value="TreeGrafter"/>
</dbReference>
<dbReference type="EMBL" id="AP024590">
    <property type="protein sequence ID" value="BCU57492.1"/>
    <property type="molecule type" value="Genomic_DNA"/>
</dbReference>
<dbReference type="Gene3D" id="3.40.50.300">
    <property type="entry name" value="P-loop containing nucleotide triphosphate hydrolases"/>
    <property type="match status" value="1"/>
</dbReference>
<dbReference type="GO" id="GO:0005524">
    <property type="term" value="F:ATP binding"/>
    <property type="evidence" value="ECO:0007669"/>
    <property type="project" value="UniProtKB-KW"/>
</dbReference>
<keyword evidence="1" id="KW-0547">Nucleotide-binding</keyword>
<name>A0AA86MC42_9ENTR</name>
<reference evidence="3" key="1">
    <citation type="submission" date="2021-04" db="EMBL/GenBank/DDBJ databases">
        <title>Difference and commonality of drug resistance evolution in various bacteria. and drug sensitivity profiles.</title>
        <authorList>
            <person name="Maeda T."/>
            <person name="Shibai A."/>
            <person name="Kawada K."/>
            <person name="Kotani H."/>
            <person name="Tarusawa Y."/>
            <person name="Tanabe K."/>
            <person name="Furusawa C."/>
        </authorList>
    </citation>
    <scope>NUCLEOTIDE SEQUENCE</scope>
    <source>
        <strain evidence="3">JCM 8580</strain>
    </source>
</reference>
<sequence length="255" mass="27959">MAILGLQGIRGGVGTTSITAALGWSLHMLGEAVLLVDACPDNMLRLSYNVDFTHSAGWARSLLDGQDWRDAGQRYTSQLDLLPFGQLTAGEAENAPLLHEVLSGIGPLLQTLKAQSHYQWILVDLPHGQSPLSRLILEQCDRVLTIVRPDTNCHVRLHQQALPAGAHLLLNDLRIGSQLQDDLYQVWLQTQRRLLPTVIHRDEAMAECLAAKQPLGEYRMDSLAAEEIMTLANWCLLHAATPATDISSPAGARAQ</sequence>
<evidence type="ECO:0000256" key="2">
    <source>
        <dbReference type="ARBA" id="ARBA00022840"/>
    </source>
</evidence>
<evidence type="ECO:0000313" key="4">
    <source>
        <dbReference type="Proteomes" id="UP000682928"/>
    </source>
</evidence>
<dbReference type="RefSeq" id="WP_088222346.1">
    <property type="nucleotide sequence ID" value="NZ_AP024590.1"/>
</dbReference>
<dbReference type="NCBIfam" id="NF007460">
    <property type="entry name" value="PRK10037.1"/>
    <property type="match status" value="1"/>
</dbReference>
<accession>A0AA86MC42</accession>
<dbReference type="GO" id="GO:0009898">
    <property type="term" value="C:cytoplasmic side of plasma membrane"/>
    <property type="evidence" value="ECO:0007669"/>
    <property type="project" value="TreeGrafter"/>
</dbReference>
<dbReference type="Proteomes" id="UP000682928">
    <property type="component" value="Chromosome"/>
</dbReference>
<dbReference type="PANTHER" id="PTHR43384:SF4">
    <property type="entry name" value="CELLULOSE BIOSYNTHESIS PROTEIN BCSQ-RELATED"/>
    <property type="match status" value="1"/>
</dbReference>
<dbReference type="PANTHER" id="PTHR43384">
    <property type="entry name" value="SEPTUM SITE-DETERMINING PROTEIN MIND HOMOLOG, CHLOROPLASTIC-RELATED"/>
    <property type="match status" value="1"/>
</dbReference>
<dbReference type="GO" id="GO:0005829">
    <property type="term" value="C:cytosol"/>
    <property type="evidence" value="ECO:0007669"/>
    <property type="project" value="TreeGrafter"/>
</dbReference>
<dbReference type="InterPro" id="IPR017746">
    <property type="entry name" value="Cellulose_synthase_operon_BcsQ"/>
</dbReference>
<keyword evidence="2" id="KW-0067">ATP-binding</keyword>